<keyword evidence="2" id="KW-0812">Transmembrane</keyword>
<proteinExistence type="predicted"/>
<name>A0ABQ0NSH5_9MYCO</name>
<reference evidence="4" key="1">
    <citation type="submission" date="2018-04" db="EMBL/GenBank/DDBJ databases">
        <title>Draft genome sequence of Mycobacterium montefiorense isolated from Japanese black salamander.</title>
        <authorList>
            <person name="Fukano H."/>
            <person name="Yoshida M."/>
            <person name="Shimizu A."/>
            <person name="Iwao H."/>
            <person name="Kurata O."/>
            <person name="Katayama Y."/>
            <person name="Omatsu T."/>
            <person name="Mizutani T."/>
            <person name="Wada S."/>
            <person name="Hoshino Y."/>
        </authorList>
    </citation>
    <scope>NUCLEOTIDE SEQUENCE [LARGE SCALE GENOMIC DNA]</scope>
    <source>
        <strain evidence="4">BS</strain>
    </source>
</reference>
<dbReference type="EMBL" id="BFCH01000023">
    <property type="protein sequence ID" value="GBG39866.1"/>
    <property type="molecule type" value="Genomic_DNA"/>
</dbReference>
<evidence type="ECO:0000313" key="4">
    <source>
        <dbReference type="Proteomes" id="UP000245060"/>
    </source>
</evidence>
<comment type="caution">
    <text evidence="3">The sequence shown here is derived from an EMBL/GenBank/DDBJ whole genome shotgun (WGS) entry which is preliminary data.</text>
</comment>
<keyword evidence="2" id="KW-1133">Transmembrane helix</keyword>
<keyword evidence="2" id="KW-0472">Membrane</keyword>
<feature type="region of interest" description="Disordered" evidence="1">
    <location>
        <begin position="25"/>
        <end position="72"/>
    </location>
</feature>
<evidence type="ECO:0000256" key="2">
    <source>
        <dbReference type="SAM" id="Phobius"/>
    </source>
</evidence>
<feature type="transmembrane region" description="Helical" evidence="2">
    <location>
        <begin position="340"/>
        <end position="361"/>
    </location>
</feature>
<sequence>MSCQHCLFYVQAYHTANVCNAPAPRPAPAPSSTVPVYIPEPPPLPPPTSTRPAPVPVQTPKISPPSPGAPRNVAVLSPPKKLEAPPQAIAAAKVAPAARLNPADPPKPPTQADFNQQVQNVVSLHSDNIELVKADNKALVRPRHWDYVDYDEYHRPILYNPLGQAMTFRYTYDGGSREAYLPAGGRIVLDAGTVGLVAFTAVGDSYLASGSFYGGAFVPPDNFTGPPPPDYVAPTPSTLYQSVMADIPAVNQSVQIGQVAVVGHDDSEPAGSQDSFLLDDSTLAWGQVTDPADGVQIRVTKTQSLPSFGPTDNGDFLVTLAVHGDQGQPAAQPAPAAQPWWPWGVRYGLLVMAVVVIAGLLNRRNKSGDVTDKPVAEPRHTHH</sequence>
<organism evidence="3 4">
    <name type="scientific">Mycobacterium montefiorense</name>
    <dbReference type="NCBI Taxonomy" id="154654"/>
    <lineage>
        <taxon>Bacteria</taxon>
        <taxon>Bacillati</taxon>
        <taxon>Actinomycetota</taxon>
        <taxon>Actinomycetes</taxon>
        <taxon>Mycobacteriales</taxon>
        <taxon>Mycobacteriaceae</taxon>
        <taxon>Mycobacterium</taxon>
        <taxon>Mycobacterium simiae complex</taxon>
    </lineage>
</organism>
<accession>A0ABQ0NSH5</accession>
<keyword evidence="4" id="KW-1185">Reference proteome</keyword>
<dbReference type="Proteomes" id="UP000245060">
    <property type="component" value="Unassembled WGS sequence"/>
</dbReference>
<feature type="compositionally biased region" description="Pro residues" evidence="1">
    <location>
        <begin position="38"/>
        <end position="68"/>
    </location>
</feature>
<protein>
    <submittedName>
        <fullName evidence="3">Uncharacterized protein</fullName>
    </submittedName>
</protein>
<evidence type="ECO:0000313" key="3">
    <source>
        <dbReference type="EMBL" id="GBG39866.1"/>
    </source>
</evidence>
<gene>
    <name evidence="3" type="ORF">MmonteBS_42380</name>
</gene>
<evidence type="ECO:0000256" key="1">
    <source>
        <dbReference type="SAM" id="MobiDB-lite"/>
    </source>
</evidence>